<dbReference type="InterPro" id="IPR000157">
    <property type="entry name" value="TIR_dom"/>
</dbReference>
<evidence type="ECO:0000313" key="3">
    <source>
        <dbReference type="EMBL" id="ASV85468.1"/>
    </source>
</evidence>
<protein>
    <submittedName>
        <fullName evidence="3">CobQ/CobB/MinD/ParA nucleotide binding domain protein</fullName>
    </submittedName>
</protein>
<gene>
    <name evidence="3" type="ORF">CES85_2261</name>
</gene>
<dbReference type="Pfam" id="PF13614">
    <property type="entry name" value="AAA_31"/>
    <property type="match status" value="1"/>
</dbReference>
<dbReference type="KEGG" id="och:CES85_2261"/>
<dbReference type="InterPro" id="IPR027417">
    <property type="entry name" value="P-loop_NTPase"/>
</dbReference>
<dbReference type="AlphaFoldDB" id="A0A248UFK8"/>
<dbReference type="SUPFAM" id="SSF52200">
    <property type="entry name" value="Toll/Interleukin receptor TIR domain"/>
    <property type="match status" value="1"/>
</dbReference>
<dbReference type="PANTHER" id="PTHR13696:SF52">
    <property type="entry name" value="PARA FAMILY PROTEIN CT_582"/>
    <property type="match status" value="1"/>
</dbReference>
<name>A0A248UFK8_9HYPH</name>
<dbReference type="GO" id="GO:0007165">
    <property type="term" value="P:signal transduction"/>
    <property type="evidence" value="ECO:0007669"/>
    <property type="project" value="InterPro"/>
</dbReference>
<sequence length="789" mass="88003">MATRCQIFAKPSRTLISTTPFVMSQRIFKPVSQQPLSGNLISLLWTLSQLLKKAQECGCRGSEMRGTVITFYSYKGGVGRSFALANIAALLGRWGFRVLCVDWDLEAPGLEDFFKPYRRDNRFLEGNGLVELLLDFHKRAQVPLLWRELVIPLDSRQLPGVDLIKSGLADEGYTRRLQQLNWDRLYKKGLGDALETMFDEIRETYDFVLIDSRTGVTDFSGIVTAQLPDILAFLFTANEQSISGATKVARRATTIRNDIALDRSPLLTLPIPARFEAQVEHRISQEWRERFVAELKEFYSGWASQDARLEKLIPATTIPYVPFWSFGEKLSVVEDPIGDQSSINFAMENLAALLAHNLSKTHLLVGSRDEFVGAARRIGRDPENRSVFIGFSSEHRDIGDKLASELSRNGIDVRIPDHVIAGEDWARSVSDALENVDHFVLLFGDGDDRNRAVETDVRMFLRQAASDERPRLLIPFILEDAGTERLPSYLQHLKTYGIAKDNVGAAAQQVLKLIRPHEVAATSEQTSIRIHILADGNNPINGAMISAIAENGTTIDAVSDSEGRAILPVVHSRTYRVLVAHPRYCPKILTNLNTSEQLEVRLKKRGDVGSIIIQSTGHIEGLSGRLNPILDTSERTYLYAENIAIDGGKRQPTTFSVDEPFVLEDAHGHVFRAIVRFIEGRTALIEYEQVGSQLEKLVSLRNMIDRAIGMLADQAVKNGDLKIAGRKTPPRQLADIVVRSDPSLSPSYGMLVEFWAVANSAIHGQDVTTTEINKALDLGRKALQILRSN</sequence>
<organism evidence="3 4">
    <name type="scientific">Ochrobactrum quorumnocens</name>
    <dbReference type="NCBI Taxonomy" id="271865"/>
    <lineage>
        <taxon>Bacteria</taxon>
        <taxon>Pseudomonadati</taxon>
        <taxon>Pseudomonadota</taxon>
        <taxon>Alphaproteobacteria</taxon>
        <taxon>Hyphomicrobiales</taxon>
        <taxon>Brucellaceae</taxon>
        <taxon>Brucella/Ochrobactrum group</taxon>
        <taxon>Ochrobactrum</taxon>
    </lineage>
</organism>
<reference evidence="3 4" key="1">
    <citation type="submission" date="2017-07" db="EMBL/GenBank/DDBJ databases">
        <title>Phylogenetic study on the rhizospheric bacterium Ochrobactrum sp. A44.</title>
        <authorList>
            <person name="Krzyzanowska D.M."/>
            <person name="Ossowicki A."/>
            <person name="Rajewska M."/>
            <person name="Maciag T."/>
            <person name="Kaczynski Z."/>
            <person name="Czerwicka M."/>
            <person name="Jafra S."/>
        </authorList>
    </citation>
    <scope>NUCLEOTIDE SEQUENCE [LARGE SCALE GENOMIC DNA]</scope>
    <source>
        <strain evidence="3 4">A44</strain>
    </source>
</reference>
<proteinExistence type="predicted"/>
<dbReference type="EMBL" id="CP022604">
    <property type="protein sequence ID" value="ASV85468.1"/>
    <property type="molecule type" value="Genomic_DNA"/>
</dbReference>
<feature type="domain" description="TIR" evidence="2">
    <location>
        <begin position="387"/>
        <end position="494"/>
    </location>
</feature>
<dbReference type="Gene3D" id="3.40.50.10140">
    <property type="entry name" value="Toll/interleukin-1 receptor homology (TIR) domain"/>
    <property type="match status" value="1"/>
</dbReference>
<dbReference type="Proteomes" id="UP000215256">
    <property type="component" value="Chromosome 1"/>
</dbReference>
<dbReference type="Pfam" id="PF13676">
    <property type="entry name" value="TIR_2"/>
    <property type="match status" value="1"/>
</dbReference>
<dbReference type="InterPro" id="IPR035897">
    <property type="entry name" value="Toll_tir_struct_dom_sf"/>
</dbReference>
<accession>A0A248UFK8</accession>
<evidence type="ECO:0000259" key="2">
    <source>
        <dbReference type="Pfam" id="PF13676"/>
    </source>
</evidence>
<dbReference type="NCBIfam" id="NF047398">
    <property type="entry name" value="AAA_KGGVGR"/>
    <property type="match status" value="1"/>
</dbReference>
<dbReference type="PANTHER" id="PTHR13696">
    <property type="entry name" value="P-LOOP CONTAINING NUCLEOSIDE TRIPHOSPHATE HYDROLASE"/>
    <property type="match status" value="1"/>
</dbReference>
<dbReference type="SUPFAM" id="SSF52540">
    <property type="entry name" value="P-loop containing nucleoside triphosphate hydrolases"/>
    <property type="match status" value="1"/>
</dbReference>
<feature type="domain" description="AAA" evidence="1">
    <location>
        <begin position="67"/>
        <end position="212"/>
    </location>
</feature>
<evidence type="ECO:0000259" key="1">
    <source>
        <dbReference type="Pfam" id="PF13614"/>
    </source>
</evidence>
<dbReference type="InterPro" id="IPR050678">
    <property type="entry name" value="DNA_Partitioning_ATPase"/>
</dbReference>
<dbReference type="InterPro" id="IPR025669">
    <property type="entry name" value="AAA_dom"/>
</dbReference>
<evidence type="ECO:0000313" key="4">
    <source>
        <dbReference type="Proteomes" id="UP000215256"/>
    </source>
</evidence>
<dbReference type="Gene3D" id="3.40.50.300">
    <property type="entry name" value="P-loop containing nucleotide triphosphate hydrolases"/>
    <property type="match status" value="1"/>
</dbReference>